<dbReference type="InterPro" id="IPR029055">
    <property type="entry name" value="Ntn_hydrolases_N"/>
</dbReference>
<organism evidence="2 3">
    <name type="scientific">Amycolatopsis methanolica 239</name>
    <dbReference type="NCBI Taxonomy" id="1068978"/>
    <lineage>
        <taxon>Bacteria</taxon>
        <taxon>Bacillati</taxon>
        <taxon>Actinomycetota</taxon>
        <taxon>Actinomycetes</taxon>
        <taxon>Pseudonocardiales</taxon>
        <taxon>Pseudonocardiaceae</taxon>
        <taxon>Amycolatopsis</taxon>
        <taxon>Amycolatopsis methanolica group</taxon>
    </lineage>
</organism>
<dbReference type="HOGENOM" id="CLU_014813_3_3_11"/>
<keyword evidence="2" id="KW-0808">Transferase</keyword>
<name>A0A076MYB1_AMYME</name>
<proteinExistence type="predicted"/>
<protein>
    <submittedName>
        <fullName evidence="2">Gamma-glutamyltransferase</fullName>
    </submittedName>
</protein>
<dbReference type="InterPro" id="IPR043137">
    <property type="entry name" value="GGT_ssub_C"/>
</dbReference>
<sequence>MHSVPEEAAIAQYRATSERAVVTAATPMAADAGVAVLRDGGTVYDAVVAAALVETVMLPPKCGLAGDVVALVKRADAAEPEALLSIGTAPRALAETLATRPLSAVGGLSVGIPGAPAGYRALAERGRMSLARLAAPAIELARDGFAWTEIGAYLTERSVEVLRAQNPDGVVYLPGGQPAAAGTHTKAPGLAEVLERYVAHPEALFADRLGDAVYEAIRRRGGVIERDELDSARAVWSAPATGAAGARRLWATPGPTHGPSLLDAVVASARDCSAGELVACVEAAIAHRVRTYGDRSSGGGTSVVTAADRNGDAVVLVHSNSFQRYGSGIVVEPYGLVLSNRPGRGFAATPGHPNFPAAGRRPVTTLHAWAVGLEDGTLMMGATPGGENQMRWNSQTVTNVLDGVHDPAALVVAPRWGRFGDRLVVEEGFCAADLVSLRARGEFDRAGRHSLRSAQQVLRLPGDHGPLSAGADPRTGAAARGL</sequence>
<dbReference type="PANTHER" id="PTHR43881:SF1">
    <property type="entry name" value="GAMMA-GLUTAMYLTRANSPEPTIDASE (AFU_ORTHOLOGUE AFUA_4G13580)"/>
    <property type="match status" value="1"/>
</dbReference>
<dbReference type="Proteomes" id="UP000062973">
    <property type="component" value="Chromosome"/>
</dbReference>
<dbReference type="PRINTS" id="PR01210">
    <property type="entry name" value="GGTRANSPTASE"/>
</dbReference>
<dbReference type="SUPFAM" id="SSF56235">
    <property type="entry name" value="N-terminal nucleophile aminohydrolases (Ntn hydrolases)"/>
    <property type="match status" value="1"/>
</dbReference>
<feature type="region of interest" description="Disordered" evidence="1">
    <location>
        <begin position="461"/>
        <end position="482"/>
    </location>
</feature>
<dbReference type="PATRIC" id="fig|1068978.7.peg.6491"/>
<dbReference type="RefSeq" id="WP_017984971.1">
    <property type="nucleotide sequence ID" value="NZ_AQUL01000001.1"/>
</dbReference>
<dbReference type="OrthoDB" id="9781342at2"/>
<dbReference type="GO" id="GO:0016740">
    <property type="term" value="F:transferase activity"/>
    <property type="evidence" value="ECO:0007669"/>
    <property type="project" value="UniProtKB-KW"/>
</dbReference>
<dbReference type="AlphaFoldDB" id="A0A076MYB1"/>
<dbReference type="InterPro" id="IPR052896">
    <property type="entry name" value="GGT-like_enzyme"/>
</dbReference>
<dbReference type="eggNOG" id="COG0405">
    <property type="taxonomic scope" value="Bacteria"/>
</dbReference>
<reference evidence="2 3" key="1">
    <citation type="submission" date="2014-07" db="EMBL/GenBank/DDBJ databases">
        <title>Whole Genome Sequence of the Amycolatopsis methanolica 239.</title>
        <authorList>
            <person name="Tang B."/>
        </authorList>
    </citation>
    <scope>NUCLEOTIDE SEQUENCE [LARGE SCALE GENOMIC DNA]</scope>
    <source>
        <strain evidence="2 3">239</strain>
    </source>
</reference>
<accession>A0A076MYB1</accession>
<dbReference type="Pfam" id="PF01019">
    <property type="entry name" value="G_glu_transpept"/>
    <property type="match status" value="2"/>
</dbReference>
<dbReference type="EMBL" id="CP009110">
    <property type="protein sequence ID" value="AIJ26134.1"/>
    <property type="molecule type" value="Genomic_DNA"/>
</dbReference>
<keyword evidence="3" id="KW-1185">Reference proteome</keyword>
<evidence type="ECO:0000313" key="2">
    <source>
        <dbReference type="EMBL" id="AIJ26134.1"/>
    </source>
</evidence>
<dbReference type="KEGG" id="amq:AMETH_6042"/>
<dbReference type="STRING" id="1068978.AMETH_6042"/>
<dbReference type="Gene3D" id="3.60.20.40">
    <property type="match status" value="1"/>
</dbReference>
<evidence type="ECO:0000313" key="3">
    <source>
        <dbReference type="Proteomes" id="UP000062973"/>
    </source>
</evidence>
<gene>
    <name evidence="2" type="ORF">AMETH_6042</name>
</gene>
<evidence type="ECO:0000256" key="1">
    <source>
        <dbReference type="SAM" id="MobiDB-lite"/>
    </source>
</evidence>
<dbReference type="PANTHER" id="PTHR43881">
    <property type="entry name" value="GAMMA-GLUTAMYLTRANSPEPTIDASE (AFU_ORTHOLOGUE AFUA_4G13580)"/>
    <property type="match status" value="1"/>
</dbReference>